<dbReference type="SUPFAM" id="SSF51905">
    <property type="entry name" value="FAD/NAD(P)-binding domain"/>
    <property type="match status" value="1"/>
</dbReference>
<sequence>MTYDIAIIGAGPAGLFAAYELTRNADGLRIALVDKGYMARQRHCPLSKVGKCVCVPCHITHGIGGAGLFSSGIINLRPDIGGDLHELVGSWSASMSIINYVDEVFIKFGAPQDRVFEPSGSLFEDYQRSLAKVGAQLVPIRQRHIGTDGSIRVIENFTSYLKEAGVNIIVGTAVEHITRSDGLFRLKTKRGDLEAKTVLIAPGRAGAEWFRDEARRIGIELNPNPLDVGVRVEVPRYVMDPLTELYMDPKVIMYTKSHDDKVRTFCVNPGGFVVMENYDDKTIGVNGETYLDRKSSNTNFALLTSIRLTDPMEDTIEYGKSIAKLATKLGGGRPIIQRLGDLEDGRRSTWDRIRRSIVEPTLKFVTPGDIGMALPHRIIDNLLEFLHKVDNVVPGLASKYTLLYAPEIKYYSMRAVVNKLMETTIDGLFAAGDGAGLSRGINVAAATGVIAAWGILTKLGKDVKNELFNKLK</sequence>
<gene>
    <name evidence="3" type="ordered locus">Cmaq_0018</name>
</gene>
<dbReference type="PANTHER" id="PTHR43106:SF1">
    <property type="entry name" value="DEHYDROGENASE-RELATED"/>
    <property type="match status" value="1"/>
</dbReference>
<protein>
    <submittedName>
        <fullName evidence="3">FAD dependent oxidoreductase</fullName>
    </submittedName>
</protein>
<dbReference type="InterPro" id="IPR023753">
    <property type="entry name" value="FAD/NAD-binding_dom"/>
</dbReference>
<keyword evidence="4" id="KW-1185">Reference proteome</keyword>
<feature type="domain" description="FAD-dependent protein C-terminal" evidence="2">
    <location>
        <begin position="227"/>
        <end position="408"/>
    </location>
</feature>
<dbReference type="GeneID" id="5710051"/>
<evidence type="ECO:0000259" key="2">
    <source>
        <dbReference type="Pfam" id="PF21688"/>
    </source>
</evidence>
<dbReference type="InterPro" id="IPR049516">
    <property type="entry name" value="FAD-depend_C"/>
</dbReference>
<proteinExistence type="predicted"/>
<evidence type="ECO:0000313" key="4">
    <source>
        <dbReference type="Proteomes" id="UP000001137"/>
    </source>
</evidence>
<dbReference type="KEGG" id="cma:Cmaq_0018"/>
<dbReference type="Proteomes" id="UP000001137">
    <property type="component" value="Chromosome"/>
</dbReference>
<feature type="domain" description="FAD/NAD(P)-binding" evidence="1">
    <location>
        <begin position="3"/>
        <end position="49"/>
    </location>
</feature>
<accession>A8M9J1</accession>
<dbReference type="Gene3D" id="3.50.50.60">
    <property type="entry name" value="FAD/NAD(P)-binding domain"/>
    <property type="match status" value="3"/>
</dbReference>
<dbReference type="OrthoDB" id="4240at2157"/>
<dbReference type="HOGENOM" id="CLU_046973_1_0_2"/>
<evidence type="ECO:0000313" key="3">
    <source>
        <dbReference type="EMBL" id="ABW00872.1"/>
    </source>
</evidence>
<name>A8M9J1_CALMQ</name>
<dbReference type="InterPro" id="IPR036188">
    <property type="entry name" value="FAD/NAD-bd_sf"/>
</dbReference>
<dbReference type="RefSeq" id="WP_012185092.1">
    <property type="nucleotide sequence ID" value="NC_009954.1"/>
</dbReference>
<evidence type="ECO:0000259" key="1">
    <source>
        <dbReference type="Pfam" id="PF07992"/>
    </source>
</evidence>
<dbReference type="Pfam" id="PF07992">
    <property type="entry name" value="Pyr_redox_2"/>
    <property type="match status" value="1"/>
</dbReference>
<dbReference type="EMBL" id="CP000852">
    <property type="protein sequence ID" value="ABW00872.1"/>
    <property type="molecule type" value="Genomic_DNA"/>
</dbReference>
<reference evidence="3 4" key="1">
    <citation type="submission" date="2007-10" db="EMBL/GenBank/DDBJ databases">
        <title>Complete sequence of Caldivirga maquilingensis IC-167.</title>
        <authorList>
            <consortium name="US DOE Joint Genome Institute"/>
            <person name="Copeland A."/>
            <person name="Lucas S."/>
            <person name="Lapidus A."/>
            <person name="Barry K."/>
            <person name="Glavina del Rio T."/>
            <person name="Dalin E."/>
            <person name="Tice H."/>
            <person name="Pitluck S."/>
            <person name="Saunders E."/>
            <person name="Brettin T."/>
            <person name="Bruce D."/>
            <person name="Detter J.C."/>
            <person name="Han C."/>
            <person name="Schmutz J."/>
            <person name="Larimer F."/>
            <person name="Land M."/>
            <person name="Hauser L."/>
            <person name="Kyrpides N."/>
            <person name="Ivanova N."/>
            <person name="Biddle J.F."/>
            <person name="Zhang Z."/>
            <person name="Fitz-Gibbon S.T."/>
            <person name="Lowe T.M."/>
            <person name="Saltikov C."/>
            <person name="House C.H."/>
            <person name="Richardson P."/>
        </authorList>
    </citation>
    <scope>NUCLEOTIDE SEQUENCE [LARGE SCALE GENOMIC DNA]</scope>
    <source>
        <strain evidence="4">ATCC 700844 / DSM 13496 / JCM 10307 / IC-167</strain>
    </source>
</reference>
<dbReference type="eggNOG" id="arCOG02231">
    <property type="taxonomic scope" value="Archaea"/>
</dbReference>
<dbReference type="PIRSF" id="PIRSF038984">
    <property type="entry name" value="FAD_binding_protein"/>
    <property type="match status" value="1"/>
</dbReference>
<dbReference type="PRINTS" id="PR00368">
    <property type="entry name" value="FADPNR"/>
</dbReference>
<dbReference type="GO" id="GO:0016491">
    <property type="term" value="F:oxidoreductase activity"/>
    <property type="evidence" value="ECO:0007669"/>
    <property type="project" value="InterPro"/>
</dbReference>
<dbReference type="STRING" id="397948.Cmaq_0018"/>
<dbReference type="AlphaFoldDB" id="A8M9J1"/>
<dbReference type="InterPro" id="IPR028348">
    <property type="entry name" value="FAD-binding_protein"/>
</dbReference>
<organism evidence="3 4">
    <name type="scientific">Caldivirga maquilingensis (strain ATCC 700844 / DSM 13496 / JCM 10307 / IC-167)</name>
    <dbReference type="NCBI Taxonomy" id="397948"/>
    <lineage>
        <taxon>Archaea</taxon>
        <taxon>Thermoproteota</taxon>
        <taxon>Thermoprotei</taxon>
        <taxon>Thermoproteales</taxon>
        <taxon>Thermoproteaceae</taxon>
        <taxon>Caldivirga</taxon>
    </lineage>
</organism>
<dbReference type="PANTHER" id="PTHR43106">
    <property type="entry name" value="DEHYDROGENASE-RELATED"/>
    <property type="match status" value="1"/>
</dbReference>
<dbReference type="Pfam" id="PF21688">
    <property type="entry name" value="FAD-depend_C"/>
    <property type="match status" value="1"/>
</dbReference>